<keyword evidence="8" id="KW-0408">Iron</keyword>
<dbReference type="PIRSF" id="PIRSF004911">
    <property type="entry name" value="DUF160"/>
    <property type="match status" value="1"/>
</dbReference>
<evidence type="ECO:0000256" key="12">
    <source>
        <dbReference type="PIRSR" id="PIRSR603739-50"/>
    </source>
</evidence>
<dbReference type="InterPro" id="IPR058240">
    <property type="entry name" value="rSAM_sf"/>
</dbReference>
<evidence type="ECO:0000256" key="4">
    <source>
        <dbReference type="ARBA" id="ARBA00022485"/>
    </source>
</evidence>
<dbReference type="Pfam" id="PF04055">
    <property type="entry name" value="Radical_SAM"/>
    <property type="match status" value="1"/>
</dbReference>
<feature type="domain" description="Radical SAM core" evidence="13">
    <location>
        <begin position="96"/>
        <end position="309"/>
    </location>
</feature>
<evidence type="ECO:0000256" key="5">
    <source>
        <dbReference type="ARBA" id="ARBA00022691"/>
    </source>
</evidence>
<dbReference type="InterPro" id="IPR013785">
    <property type="entry name" value="Aldolase_TIM"/>
</dbReference>
<feature type="modified residue" description="N6-(pyridoxal phosphate)lysine" evidence="12">
    <location>
        <position position="324"/>
    </location>
</feature>
<dbReference type="GO" id="GO:0051539">
    <property type="term" value="F:4 iron, 4 sulfur cluster binding"/>
    <property type="evidence" value="ECO:0007669"/>
    <property type="project" value="UniProtKB-KW"/>
</dbReference>
<sequence length="366" mass="39683">MSARINKGIVSTLRRPEDLIAHGLAPAAALADLERVAARYAIAITPEVAGLIDPADPDDPIARQYLPSADELAAQACERADPIGDHAHSPVDGIVHRYPDRVLLKLVHVCAVYCRFCFRREMVGPAKETALSKSATAAALDYIRAHPEVWEVILTGGDPLMLSPRRLAEIMAELAAIDHVRIVRIHTRVPVADPARVTDEMAAAFRTDGVTTWLALHANHPRELTAAARAACTRIIDAGIPMVSQSVLLRGVNDDAATLEALMRAFVECRIKPYYLHHGDLAPGTAHLRTTLEQGQALMRALRGRVSGLCQPDYVLDIPGGYGKSPVGPDYMSPSDLISGAGEHRPELHYLITDYCGGVHLYPPKP</sequence>
<feature type="binding site" evidence="11">
    <location>
        <position position="117"/>
    </location>
    <ligand>
        <name>[4Fe-4S] cluster</name>
        <dbReference type="ChEBI" id="CHEBI:49883"/>
        <note>4Fe-4S-S-AdoMet</note>
    </ligand>
</feature>
<evidence type="ECO:0000256" key="10">
    <source>
        <dbReference type="ARBA" id="ARBA00023235"/>
    </source>
</evidence>
<dbReference type="RefSeq" id="WP_141383629.1">
    <property type="nucleotide sequence ID" value="NZ_BJNF01000046.1"/>
</dbReference>
<keyword evidence="7 12" id="KW-0663">Pyridoxal phosphate</keyword>
<reference evidence="14 15" key="1">
    <citation type="submission" date="2019-06" db="EMBL/GenBank/DDBJ databases">
        <title>Whole genome shotgun sequence of Nitrobacter winogradskyi NBRC 14297.</title>
        <authorList>
            <person name="Hosoyama A."/>
            <person name="Uohara A."/>
            <person name="Ohji S."/>
            <person name="Ichikawa N."/>
        </authorList>
    </citation>
    <scope>NUCLEOTIDE SEQUENCE [LARGE SCALE GENOMIC DNA]</scope>
    <source>
        <strain evidence="14 15">NBRC 14297</strain>
    </source>
</reference>
<dbReference type="SUPFAM" id="SSF102114">
    <property type="entry name" value="Radical SAM enzymes"/>
    <property type="match status" value="1"/>
</dbReference>
<dbReference type="SFLD" id="SFLDG01070">
    <property type="entry name" value="PLP-dependent"/>
    <property type="match status" value="1"/>
</dbReference>
<dbReference type="NCBIfam" id="TIGR03822">
    <property type="entry name" value="AblA_like_2"/>
    <property type="match status" value="1"/>
</dbReference>
<comment type="similarity">
    <text evidence="3">Belongs to the radical SAM superfamily. KamA family.</text>
</comment>
<dbReference type="Proteomes" id="UP000318825">
    <property type="component" value="Unassembled WGS sequence"/>
</dbReference>
<keyword evidence="9 11" id="KW-0411">Iron-sulfur</keyword>
<dbReference type="PANTHER" id="PTHR30538:SF1">
    <property type="entry name" value="L-LYSINE 2,3-AMINOMUTASE"/>
    <property type="match status" value="1"/>
</dbReference>
<keyword evidence="6 11" id="KW-0479">Metal-binding</keyword>
<dbReference type="InterPro" id="IPR007197">
    <property type="entry name" value="rSAM"/>
</dbReference>
<evidence type="ECO:0000313" key="14">
    <source>
        <dbReference type="EMBL" id="GEC15977.1"/>
    </source>
</evidence>
<dbReference type="OrthoDB" id="9768064at2"/>
<evidence type="ECO:0000256" key="11">
    <source>
        <dbReference type="PIRSR" id="PIRSR004911-1"/>
    </source>
</evidence>
<comment type="cofactor">
    <cofactor evidence="2">
        <name>[4Fe-4S] cluster</name>
        <dbReference type="ChEBI" id="CHEBI:49883"/>
    </cofactor>
</comment>
<dbReference type="Gene3D" id="3.20.20.70">
    <property type="entry name" value="Aldolase class I"/>
    <property type="match status" value="1"/>
</dbReference>
<comment type="cofactor">
    <cofactor evidence="1 12">
        <name>pyridoxal 5'-phosphate</name>
        <dbReference type="ChEBI" id="CHEBI:597326"/>
    </cofactor>
</comment>
<keyword evidence="5" id="KW-0949">S-adenosyl-L-methionine</keyword>
<feature type="binding site" evidence="11">
    <location>
        <position position="114"/>
    </location>
    <ligand>
        <name>[4Fe-4S] cluster</name>
        <dbReference type="ChEBI" id="CHEBI:49883"/>
        <note>4Fe-4S-S-AdoMet</note>
    </ligand>
</feature>
<dbReference type="InterPro" id="IPR022447">
    <property type="entry name" value="Lys_aminomutase-rel"/>
</dbReference>
<evidence type="ECO:0000259" key="13">
    <source>
        <dbReference type="PROSITE" id="PS51918"/>
    </source>
</evidence>
<name>A0A4Y3WAA4_NITWI</name>
<evidence type="ECO:0000256" key="1">
    <source>
        <dbReference type="ARBA" id="ARBA00001933"/>
    </source>
</evidence>
<dbReference type="AlphaFoldDB" id="A0A4Y3WAA4"/>
<evidence type="ECO:0000256" key="6">
    <source>
        <dbReference type="ARBA" id="ARBA00022723"/>
    </source>
</evidence>
<dbReference type="NCBIfam" id="TIGR00238">
    <property type="entry name" value="KamA family radical SAM protein"/>
    <property type="match status" value="1"/>
</dbReference>
<dbReference type="CDD" id="cd01335">
    <property type="entry name" value="Radical_SAM"/>
    <property type="match status" value="1"/>
</dbReference>
<protein>
    <submittedName>
        <fullName evidence="14">Lysine 2,3-aminomutase</fullName>
    </submittedName>
</protein>
<organism evidence="14 15">
    <name type="scientific">Nitrobacter winogradskyi</name>
    <name type="common">Nitrobacter agilis</name>
    <dbReference type="NCBI Taxonomy" id="913"/>
    <lineage>
        <taxon>Bacteria</taxon>
        <taxon>Pseudomonadati</taxon>
        <taxon>Pseudomonadota</taxon>
        <taxon>Alphaproteobacteria</taxon>
        <taxon>Hyphomicrobiales</taxon>
        <taxon>Nitrobacteraceae</taxon>
        <taxon>Nitrobacter</taxon>
    </lineage>
</organism>
<keyword evidence="4 11" id="KW-0004">4Fe-4S</keyword>
<dbReference type="EMBL" id="BJNF01000046">
    <property type="protein sequence ID" value="GEC15977.1"/>
    <property type="molecule type" value="Genomic_DNA"/>
</dbReference>
<feature type="binding site" evidence="11">
    <location>
        <position position="110"/>
    </location>
    <ligand>
        <name>[4Fe-4S] cluster</name>
        <dbReference type="ChEBI" id="CHEBI:49883"/>
        <note>4Fe-4S-S-AdoMet</note>
    </ligand>
</feature>
<comment type="caution">
    <text evidence="14">The sequence shown here is derived from an EMBL/GenBank/DDBJ whole genome shotgun (WGS) entry which is preliminary data.</text>
</comment>
<dbReference type="GO" id="GO:0016853">
    <property type="term" value="F:isomerase activity"/>
    <property type="evidence" value="ECO:0007669"/>
    <property type="project" value="UniProtKB-KW"/>
</dbReference>
<gene>
    <name evidence="14" type="ORF">NWI01_18690</name>
</gene>
<dbReference type="PANTHER" id="PTHR30538">
    <property type="entry name" value="LYSINE 2,3-AMINOMUTASE-RELATED"/>
    <property type="match status" value="1"/>
</dbReference>
<evidence type="ECO:0000256" key="3">
    <source>
        <dbReference type="ARBA" id="ARBA00008703"/>
    </source>
</evidence>
<dbReference type="GO" id="GO:0046872">
    <property type="term" value="F:metal ion binding"/>
    <property type="evidence" value="ECO:0007669"/>
    <property type="project" value="UniProtKB-KW"/>
</dbReference>
<dbReference type="SFLD" id="SFLDS00029">
    <property type="entry name" value="Radical_SAM"/>
    <property type="match status" value="1"/>
</dbReference>
<evidence type="ECO:0000313" key="15">
    <source>
        <dbReference type="Proteomes" id="UP000318825"/>
    </source>
</evidence>
<evidence type="ECO:0000256" key="9">
    <source>
        <dbReference type="ARBA" id="ARBA00023014"/>
    </source>
</evidence>
<dbReference type="PROSITE" id="PS51918">
    <property type="entry name" value="RADICAL_SAM"/>
    <property type="match status" value="1"/>
</dbReference>
<keyword evidence="10" id="KW-0413">Isomerase</keyword>
<evidence type="ECO:0000256" key="7">
    <source>
        <dbReference type="ARBA" id="ARBA00022898"/>
    </source>
</evidence>
<accession>A0A4Y3WAA4</accession>
<dbReference type="InterPro" id="IPR003739">
    <property type="entry name" value="Lys_aminomutase/Glu_NH3_mut"/>
</dbReference>
<evidence type="ECO:0000256" key="8">
    <source>
        <dbReference type="ARBA" id="ARBA00023004"/>
    </source>
</evidence>
<proteinExistence type="inferred from homology"/>
<evidence type="ECO:0000256" key="2">
    <source>
        <dbReference type="ARBA" id="ARBA00001966"/>
    </source>
</evidence>